<dbReference type="InterPro" id="IPR041679">
    <property type="entry name" value="DNA2/NAM7-like_C"/>
</dbReference>
<evidence type="ECO:0000259" key="2">
    <source>
        <dbReference type="Pfam" id="PF13087"/>
    </source>
</evidence>
<dbReference type="InterPro" id="IPR047187">
    <property type="entry name" value="SF1_C_Upf1"/>
</dbReference>
<organism evidence="4 5">
    <name type="scientific">Saccharopolyspora spinosa</name>
    <dbReference type="NCBI Taxonomy" id="60894"/>
    <lineage>
        <taxon>Bacteria</taxon>
        <taxon>Bacillati</taxon>
        <taxon>Actinomycetota</taxon>
        <taxon>Actinomycetes</taxon>
        <taxon>Pseudonocardiales</taxon>
        <taxon>Pseudonocardiaceae</taxon>
        <taxon>Saccharopolyspora</taxon>
    </lineage>
</organism>
<dbReference type="InterPro" id="IPR045055">
    <property type="entry name" value="DNA2/NAM7-like"/>
</dbReference>
<sequence>MDVVSGAVGNGCVLFVELKSVTSTCCHLGSTLPIPIVSAMSHSVFHSSSGENERLRVELLHPSAMYYALVHNRVPVVHHLRVENCGDVAIEQVEVMLELIGPDGPLAEPWTRAAVTVPADGVVSWDDFREFAPDASALKSADEAFPVTYRVAVRIGDGADLELSVPSRVLAHNEWLSAPALYESISAFVQPNTAAVQQVLRAAGALLQRETGSSSLQGYQAGPKRAMQIGAAIYEALREHAITYVGMPASFEDTGQKVRTTAEVLRDRVGNCIDLSVTYAACLEGAGLHPLIWIVRGHAFGGFFLNEERLPESVSLEPAQMINVVESAKAVAVELTGIGPGADSVDFAEAVRLGRAHLRGPRDLHGMVDVHLAHRCDIRPMPSADPVAPDAQAPPSVGQSRLALPDELLASGALDDQENLEQQATTSDAPPRIGAWRRALLDLSLRNPLLKLPKSGKGLDLHVPVGSLKDLDDLVHTGKPLDIVAQDILGGVQELQGVRRAQELPDEIVANELVADRRVYASVTQARYVDRMRELQRAARTVEQETGSNYLYLTLGSMVHPTPSGEAHAPLFVLPVRIEGGTGRRPYTLVVDGDEIAAPNHCLVQWLRQKHGVEISVLQNPILDKAGIDIGASLRAIRKGLVDNNLNFRIDETASLRLLEFSTFQMWRDLTQHWETFMRNPLVRHLVENPGRPMGAATQAAVEIDETELFLPIAADGSQMRAVALAEQGHSFVLEGPPGTGKSQTITNLIAHAVAAGKTVLFVAEKQAALDVVKRRLAALGLDTFCLDVHGRKQSQRSIRQQLKAAKERQVPRHPHEWSALTAKFRSRVTALQHYPEQLHDTNGAGFSVWSGYQAKLAHGDGPAAVVPPSYFSLPEQQRRAVEAAARDLPSATRSARLRPQHPWSISGRRDVAGSDAQAVLAAARELEDVRQCFARLPETLRHQISALPNPLQLGQVIEAARLARAGRLPDASRTAAAAQPGWDGVVQGAVRAVSLFQQQHREALATFRPEFFVHPAFDGLQAQAAEADRGLFGKKKRRVALVDGLRGHLAPNAELDEATVLAKLQVAAQARQAAAEVAHNTRAVNGLLLPPSWLPTRPDAAAAVQYEHRALQVSREARHRLPGVWEALSRLGAHVPAEELARFIGAWQHWMQLLNTTDEEFSRWATDSGWATSWERDGHGWVSELGSGLVAIQRWGVVLAHTDVLKDAGLSEFRARILAGEVRSAEIEMAVLRGIAASAVAERLHTSELEYFDAETHQQQVADYLELGDEIRDRLPQQIAATLVNASQRDLAFRDRAGELLRRLGARNDRLSFREAVVQYSDVINRLTPCLLMSPASVAAFLEPGDIDFDIVVFDEASQIRVAQAIGAMGRGKAVVVVGDSKQMPPTSVMQASNAEEPADPTVPADLDSILSECIESGLPRELLTWHYRSTDESLIAFSNRHYYDGKLASLPAPGGDESVGIVWRRVDGHFESGGSRTNVVEARAIVAEISRILADPRTADRSIGVVTFNIQQRDLVLNLLEGSDDVRIQQALSRGGNEELFVKNLENVQGDERDVILFSLAFSPDPKTGRVRLQLGPLINAGGERRLNVAVTRARSQVIVFSSFDPEHIDLTATKAAGIHHLRAYLEVAARGLHTSGDLTGRSGRANLDRITEEIAAAIRARGHEVEAHYGLSHFTVDIAVRSPGQRSWQVAVLLDSPEWAARPTLADRDAAPRLLTDVMNWSEVVRVWLPQWMTDRDGVLGQIDQAVAASSALPEPAPVEDSPVLDVQWPTQTEEPVKEPTVEAVPIIEVEVDRPALRGAVTTPDATEPNPGTADEEFVPFEPTSVGTRELLDDLAHDKFVQLLVQECMDKVIACEGPIEIDRLMRLVGKCFELQRLRADRSHLMQRFLPDRYRVTGRSNTRFVWPDHYDSATWRGFRRNSKQNGRKFNEIAPEEIVNAMRHALDAGSANDTKQVYRRARELLGYGKTTEAMEHVLAESLAWGITEGRLPKPPA</sequence>
<feature type="domain" description="DNA2/NAM7 helicase helicase" evidence="1">
    <location>
        <begin position="716"/>
        <end position="805"/>
    </location>
</feature>
<dbReference type="Pfam" id="PF13195">
    <property type="entry name" value="DUF4011"/>
    <property type="match status" value="1"/>
</dbReference>
<feature type="domain" description="DNA2/NAM7 helicase-like C-terminal" evidence="2">
    <location>
        <begin position="1410"/>
        <end position="1604"/>
    </location>
</feature>
<dbReference type="InterPro" id="IPR027417">
    <property type="entry name" value="P-loop_NTPase"/>
</dbReference>
<dbReference type="SUPFAM" id="SSF52540">
    <property type="entry name" value="P-loop containing nucleoside triphosphate hydrolases"/>
    <property type="match status" value="1"/>
</dbReference>
<dbReference type="InterPro" id="IPR025103">
    <property type="entry name" value="DUF4011"/>
</dbReference>
<accession>A0A2N3XUP2</accession>
<evidence type="ECO:0000313" key="4">
    <source>
        <dbReference type="EMBL" id="PKW14340.1"/>
    </source>
</evidence>
<dbReference type="PANTHER" id="PTHR10887">
    <property type="entry name" value="DNA2/NAM7 HELICASE FAMILY"/>
    <property type="match status" value="1"/>
</dbReference>
<dbReference type="GO" id="GO:0004386">
    <property type="term" value="F:helicase activity"/>
    <property type="evidence" value="ECO:0007669"/>
    <property type="project" value="InterPro"/>
</dbReference>
<dbReference type="Proteomes" id="UP000233786">
    <property type="component" value="Unassembled WGS sequence"/>
</dbReference>
<reference evidence="4" key="1">
    <citation type="submission" date="2017-12" db="EMBL/GenBank/DDBJ databases">
        <title>Sequencing the genomes of 1000 Actinobacteria strains.</title>
        <authorList>
            <person name="Klenk H.-P."/>
        </authorList>
    </citation>
    <scope>NUCLEOTIDE SEQUENCE [LARGE SCALE GENOMIC DNA]</scope>
    <source>
        <strain evidence="4">DSM 44228</strain>
    </source>
</reference>
<proteinExistence type="predicted"/>
<evidence type="ECO:0000259" key="1">
    <source>
        <dbReference type="Pfam" id="PF13086"/>
    </source>
</evidence>
<evidence type="ECO:0000313" key="5">
    <source>
        <dbReference type="Proteomes" id="UP000233786"/>
    </source>
</evidence>
<dbReference type="EMBL" id="PJNB01000001">
    <property type="protein sequence ID" value="PKW14340.1"/>
    <property type="molecule type" value="Genomic_DNA"/>
</dbReference>
<evidence type="ECO:0000259" key="3">
    <source>
        <dbReference type="Pfam" id="PF18741"/>
    </source>
</evidence>
<dbReference type="PANTHER" id="PTHR10887:SF495">
    <property type="entry name" value="HELICASE SENATAXIN ISOFORM X1-RELATED"/>
    <property type="match status" value="1"/>
</dbReference>
<dbReference type="Gene3D" id="3.40.50.300">
    <property type="entry name" value="P-loop containing nucleotide triphosphate hydrolases"/>
    <property type="match status" value="3"/>
</dbReference>
<dbReference type="InterPro" id="IPR041677">
    <property type="entry name" value="DNA2/NAM7_AAA_11"/>
</dbReference>
<dbReference type="STRING" id="994479.GCA_000194155_02125"/>
<dbReference type="Pfam" id="PF18741">
    <property type="entry name" value="MTES_1575"/>
    <property type="match status" value="1"/>
</dbReference>
<dbReference type="Pfam" id="PF13086">
    <property type="entry name" value="AAA_11"/>
    <property type="match status" value="1"/>
</dbReference>
<name>A0A2N3XUP2_SACSN</name>
<dbReference type="CDD" id="cd18808">
    <property type="entry name" value="SF1_C_Upf1"/>
    <property type="match status" value="1"/>
</dbReference>
<protein>
    <submittedName>
        <fullName evidence="4">AAA domain-containing protein</fullName>
    </submittedName>
</protein>
<dbReference type="Pfam" id="PF13087">
    <property type="entry name" value="AAA_12"/>
    <property type="match status" value="1"/>
</dbReference>
<gene>
    <name evidence="4" type="ORF">A8926_1949</name>
</gene>
<dbReference type="InterPro" id="IPR049468">
    <property type="entry name" value="Restrct_endonuc-II-like_dom"/>
</dbReference>
<comment type="caution">
    <text evidence="4">The sequence shown here is derived from an EMBL/GenBank/DDBJ whole genome shotgun (WGS) entry which is preliminary data.</text>
</comment>
<keyword evidence="5" id="KW-1185">Reference proteome</keyword>
<feature type="domain" description="Restriction endonuclease type II-like" evidence="3">
    <location>
        <begin position="1655"/>
        <end position="1749"/>
    </location>
</feature>